<evidence type="ECO:0000313" key="11">
    <source>
        <dbReference type="EMBL" id="KAG8382171.1"/>
    </source>
</evidence>
<feature type="compositionally biased region" description="Polar residues" evidence="9">
    <location>
        <begin position="1"/>
        <end position="11"/>
    </location>
</feature>
<evidence type="ECO:0000256" key="3">
    <source>
        <dbReference type="ARBA" id="ARBA00022679"/>
    </source>
</evidence>
<reference evidence="11" key="1">
    <citation type="submission" date="2019-10" db="EMBL/GenBank/DDBJ databases">
        <authorList>
            <person name="Zhang R."/>
            <person name="Pan Y."/>
            <person name="Wang J."/>
            <person name="Ma R."/>
            <person name="Yu S."/>
        </authorList>
    </citation>
    <scope>NUCLEOTIDE SEQUENCE</scope>
    <source>
        <strain evidence="11">LA-IB0</strain>
        <tissue evidence="11">Leaf</tissue>
    </source>
</reference>
<feature type="transmembrane region" description="Helical" evidence="8">
    <location>
        <begin position="270"/>
        <end position="289"/>
    </location>
</feature>
<proteinExistence type="inferred from homology"/>
<evidence type="ECO:0000256" key="7">
    <source>
        <dbReference type="ARBA" id="ARBA00023315"/>
    </source>
</evidence>
<dbReference type="Proteomes" id="UP000826271">
    <property type="component" value="Unassembled WGS sequence"/>
</dbReference>
<evidence type="ECO:0000256" key="2">
    <source>
        <dbReference type="ARBA" id="ARBA00008574"/>
    </source>
</evidence>
<gene>
    <name evidence="11" type="ORF">BUALT_Bualt05G0049000</name>
</gene>
<dbReference type="EC" id="2.3.1.225" evidence="8"/>
<sequence>MDFTNSANPSSAVHEEDHESTSITVDHQTNCWGCGLRLLVPPYASVSKCGWCAALTKHNVVISDNKYFWWRWLQNQCFISIALLFMVFFICGGIWALYPAIFSGSYFCGVFHLTVAAILSISTLSSFCLAAFQSAGAPPEIHWGGYPTVRKGALENYTFCDYCSKPKPPKAHHCRSCRMCVLDMDHHCPFIGNCVGAGNHRHFIIFLISTLISIIYVAIMTSYAAALYIWPPLHLKPVNLFDGFIIFRVLKENVVTLLESLVLLPTREYVLVYLILTSVSVGITLSALLRQQLRCIYMGKTYLSYLRAVDSEENLEKDCQNLIRFFGCPYNAALYLPSYWKSRKVKQ</sequence>
<dbReference type="InterPro" id="IPR039859">
    <property type="entry name" value="PFA4/ZDH16/20/ERF2-like"/>
</dbReference>
<keyword evidence="7 8" id="KW-0012">Acyltransferase</keyword>
<comment type="domain">
    <text evidence="8">The DHHC domain is required for palmitoyltransferase activity.</text>
</comment>
<comment type="catalytic activity">
    <reaction evidence="8">
        <text>L-cysteinyl-[protein] + hexadecanoyl-CoA = S-hexadecanoyl-L-cysteinyl-[protein] + CoA</text>
        <dbReference type="Rhea" id="RHEA:36683"/>
        <dbReference type="Rhea" id="RHEA-COMP:10131"/>
        <dbReference type="Rhea" id="RHEA-COMP:11032"/>
        <dbReference type="ChEBI" id="CHEBI:29950"/>
        <dbReference type="ChEBI" id="CHEBI:57287"/>
        <dbReference type="ChEBI" id="CHEBI:57379"/>
        <dbReference type="ChEBI" id="CHEBI:74151"/>
        <dbReference type="EC" id="2.3.1.225"/>
    </reaction>
</comment>
<dbReference type="InterPro" id="IPR001594">
    <property type="entry name" value="Palmitoyltrfase_DHHC"/>
</dbReference>
<comment type="similarity">
    <text evidence="2 8">Belongs to the DHHC palmitoyltransferase family.</text>
</comment>
<keyword evidence="12" id="KW-1185">Reference proteome</keyword>
<evidence type="ECO:0000256" key="1">
    <source>
        <dbReference type="ARBA" id="ARBA00004127"/>
    </source>
</evidence>
<comment type="subcellular location">
    <subcellularLocation>
        <location evidence="1">Endomembrane system</location>
        <topology evidence="1">Multi-pass membrane protein</topology>
    </subcellularLocation>
</comment>
<evidence type="ECO:0000256" key="8">
    <source>
        <dbReference type="RuleBase" id="RU079119"/>
    </source>
</evidence>
<comment type="caution">
    <text evidence="11">The sequence shown here is derived from an EMBL/GenBank/DDBJ whole genome shotgun (WGS) entry which is preliminary data.</text>
</comment>
<feature type="transmembrane region" description="Helical" evidence="8">
    <location>
        <begin position="77"/>
        <end position="98"/>
    </location>
</feature>
<evidence type="ECO:0000256" key="5">
    <source>
        <dbReference type="ARBA" id="ARBA00022989"/>
    </source>
</evidence>
<keyword evidence="5 8" id="KW-1133">Transmembrane helix</keyword>
<dbReference type="EMBL" id="WHWC01000005">
    <property type="protein sequence ID" value="KAG8382171.1"/>
    <property type="molecule type" value="Genomic_DNA"/>
</dbReference>
<accession>A0AAV6XNP6</accession>
<name>A0AAV6XNP6_9LAMI</name>
<dbReference type="GO" id="GO:0019706">
    <property type="term" value="F:protein-cysteine S-palmitoyltransferase activity"/>
    <property type="evidence" value="ECO:0007669"/>
    <property type="project" value="UniProtKB-EC"/>
</dbReference>
<evidence type="ECO:0000256" key="4">
    <source>
        <dbReference type="ARBA" id="ARBA00022692"/>
    </source>
</evidence>
<dbReference type="GO" id="GO:0012505">
    <property type="term" value="C:endomembrane system"/>
    <property type="evidence" value="ECO:0007669"/>
    <property type="project" value="UniProtKB-SubCell"/>
</dbReference>
<evidence type="ECO:0000256" key="9">
    <source>
        <dbReference type="SAM" id="MobiDB-lite"/>
    </source>
</evidence>
<feature type="transmembrane region" description="Helical" evidence="8">
    <location>
        <begin position="110"/>
        <end position="132"/>
    </location>
</feature>
<organism evidence="11 12">
    <name type="scientific">Buddleja alternifolia</name>
    <dbReference type="NCBI Taxonomy" id="168488"/>
    <lineage>
        <taxon>Eukaryota</taxon>
        <taxon>Viridiplantae</taxon>
        <taxon>Streptophyta</taxon>
        <taxon>Embryophyta</taxon>
        <taxon>Tracheophyta</taxon>
        <taxon>Spermatophyta</taxon>
        <taxon>Magnoliopsida</taxon>
        <taxon>eudicotyledons</taxon>
        <taxon>Gunneridae</taxon>
        <taxon>Pentapetalae</taxon>
        <taxon>asterids</taxon>
        <taxon>lamiids</taxon>
        <taxon>Lamiales</taxon>
        <taxon>Scrophulariaceae</taxon>
        <taxon>Buddlejeae</taxon>
        <taxon>Buddleja</taxon>
    </lineage>
</organism>
<feature type="transmembrane region" description="Helical" evidence="8">
    <location>
        <begin position="203"/>
        <end position="230"/>
    </location>
</feature>
<dbReference type="AlphaFoldDB" id="A0AAV6XNP6"/>
<feature type="domain" description="Palmitoyltransferase DHHC" evidence="10">
    <location>
        <begin position="156"/>
        <end position="305"/>
    </location>
</feature>
<keyword evidence="4 8" id="KW-0812">Transmembrane</keyword>
<dbReference type="PANTHER" id="PTHR12246">
    <property type="entry name" value="PALMITOYLTRANSFERASE ZDHHC16"/>
    <property type="match status" value="1"/>
</dbReference>
<evidence type="ECO:0000313" key="12">
    <source>
        <dbReference type="Proteomes" id="UP000826271"/>
    </source>
</evidence>
<evidence type="ECO:0000256" key="6">
    <source>
        <dbReference type="ARBA" id="ARBA00023136"/>
    </source>
</evidence>
<dbReference type="Pfam" id="PF01529">
    <property type="entry name" value="DHHC"/>
    <property type="match status" value="1"/>
</dbReference>
<keyword evidence="6 8" id="KW-0472">Membrane</keyword>
<protein>
    <recommendedName>
        <fullName evidence="8">S-acyltransferase</fullName>
        <ecNumber evidence="8">2.3.1.225</ecNumber>
    </recommendedName>
    <alternativeName>
        <fullName evidence="8">Palmitoyltransferase</fullName>
    </alternativeName>
</protein>
<evidence type="ECO:0000259" key="10">
    <source>
        <dbReference type="Pfam" id="PF01529"/>
    </source>
</evidence>
<feature type="region of interest" description="Disordered" evidence="9">
    <location>
        <begin position="1"/>
        <end position="21"/>
    </location>
</feature>
<dbReference type="PROSITE" id="PS50216">
    <property type="entry name" value="DHHC"/>
    <property type="match status" value="1"/>
</dbReference>
<keyword evidence="3 8" id="KW-0808">Transferase</keyword>